<evidence type="ECO:0000313" key="2">
    <source>
        <dbReference type="Proteomes" id="UP000615446"/>
    </source>
</evidence>
<name>A0A8H3LB05_9GLOM</name>
<dbReference type="OrthoDB" id="2411255at2759"/>
<comment type="caution">
    <text evidence="1">The sequence shown here is derived from an EMBL/GenBank/DDBJ whole genome shotgun (WGS) entry which is preliminary data.</text>
</comment>
<evidence type="ECO:0000313" key="1">
    <source>
        <dbReference type="EMBL" id="GES82319.1"/>
    </source>
</evidence>
<dbReference type="EMBL" id="BLAL01000060">
    <property type="protein sequence ID" value="GES82319.1"/>
    <property type="molecule type" value="Genomic_DNA"/>
</dbReference>
<dbReference type="Proteomes" id="UP000615446">
    <property type="component" value="Unassembled WGS sequence"/>
</dbReference>
<sequence length="110" mass="13250">MIEESTYPKSSFIKLFDNKRTFFYEIIKEGTYPLTEQLYYTRYPKHPIPHNYIVRTQYGKAKHIVECSIEYVEKKPLYKVYFGINLQEKYDPGSLQQMLLASIIRYTLTF</sequence>
<gene>
    <name evidence="1" type="ORF">RCL2_000953100</name>
</gene>
<reference evidence="1" key="1">
    <citation type="submission" date="2019-10" db="EMBL/GenBank/DDBJ databases">
        <title>Conservation and host-specific expression of non-tandemly repeated heterogenous ribosome RNA gene in arbuscular mycorrhizal fungi.</title>
        <authorList>
            <person name="Maeda T."/>
            <person name="Kobayashi Y."/>
            <person name="Nakagawa T."/>
            <person name="Ezawa T."/>
            <person name="Yamaguchi K."/>
            <person name="Bino T."/>
            <person name="Nishimoto Y."/>
            <person name="Shigenobu S."/>
            <person name="Kawaguchi M."/>
        </authorList>
    </citation>
    <scope>NUCLEOTIDE SEQUENCE</scope>
    <source>
        <strain evidence="1">HR1</strain>
    </source>
</reference>
<organism evidence="1 2">
    <name type="scientific">Rhizophagus clarus</name>
    <dbReference type="NCBI Taxonomy" id="94130"/>
    <lineage>
        <taxon>Eukaryota</taxon>
        <taxon>Fungi</taxon>
        <taxon>Fungi incertae sedis</taxon>
        <taxon>Mucoromycota</taxon>
        <taxon>Glomeromycotina</taxon>
        <taxon>Glomeromycetes</taxon>
        <taxon>Glomerales</taxon>
        <taxon>Glomeraceae</taxon>
        <taxon>Rhizophagus</taxon>
    </lineage>
</organism>
<dbReference type="AlphaFoldDB" id="A0A8H3LB05"/>
<protein>
    <submittedName>
        <fullName evidence="1">Uncharacterized protein</fullName>
    </submittedName>
</protein>
<accession>A0A8H3LB05</accession>
<proteinExistence type="predicted"/>